<dbReference type="OrthoDB" id="7180789at2"/>
<name>A0A1D7U8W4_9HYPH</name>
<proteinExistence type="predicted"/>
<evidence type="ECO:0000313" key="2">
    <source>
        <dbReference type="Proteomes" id="UP000094969"/>
    </source>
</evidence>
<dbReference type="Proteomes" id="UP000094969">
    <property type="component" value="Chromosome"/>
</dbReference>
<dbReference type="STRING" id="1526658.BHK69_28300"/>
<sequence>MSTTIGASASLLLNYTRSGQAVLDAQPSLAQLLSEDATTGSQLPASATVALSDEAKAYLARTSAATAADSGMTLATRAANARQWFDQQYQALGISSALIDGKVAVDLSGQGRATLSAVASNAQGLFSRDESAAAATALQSRFDTAISPHVVIARHTGNYAALYDAALKYADEAGSDERATVAWQDQKQALLDGAAAARKTPGKAPDTGSANDPVKALLGKTTPSGSLTPQMTIAAVAANARLLLDDQANSAQDKGTELVFDASRKDGQQVDFAKFDNRSLAAVALNQGAAFSPGEVRAAKAELDQRNRASVLDTLKATSGSSDGTSASLALVNRYAAMSTEEKAALGISDDFTKQLVQTYQSIQATQGRLGGNSSLGLVGYL</sequence>
<dbReference type="RefSeq" id="WP_069693020.1">
    <property type="nucleotide sequence ID" value="NZ_CP017147.1"/>
</dbReference>
<accession>A0A1D7U8W4</accession>
<reference evidence="1 2" key="1">
    <citation type="journal article" date="2015" name="Antonie Van Leeuwenhoek">
        <title>Bosea vaviloviae sp. nov., a new species of slow-growing rhizobia isolated from nodules of the relict species Vavilovia formosa (Stev.) Fed.</title>
        <authorList>
            <person name="Safronova V.I."/>
            <person name="Kuznetsova I.G."/>
            <person name="Sazanova A.L."/>
            <person name="Kimeklis A.K."/>
            <person name="Belimov A.A."/>
            <person name="Andronov E.E."/>
            <person name="Pinaev A.G."/>
            <person name="Chizhevskaya E.P."/>
            <person name="Pukhaev A.R."/>
            <person name="Popov K.P."/>
            <person name="Willems A."/>
            <person name="Tikhonovich I.A."/>
        </authorList>
    </citation>
    <scope>NUCLEOTIDE SEQUENCE [LARGE SCALE GENOMIC DNA]</scope>
    <source>
        <strain evidence="1 2">Vaf18</strain>
    </source>
</reference>
<dbReference type="KEGG" id="bvv:BHK69_28300"/>
<keyword evidence="2" id="KW-1185">Reference proteome</keyword>
<protein>
    <submittedName>
        <fullName evidence="1">Uncharacterized protein</fullName>
    </submittedName>
</protein>
<dbReference type="AlphaFoldDB" id="A0A1D7U8W4"/>
<gene>
    <name evidence="1" type="ORF">BHK69_28300</name>
</gene>
<dbReference type="EMBL" id="CP017147">
    <property type="protein sequence ID" value="AOO83826.1"/>
    <property type="molecule type" value="Genomic_DNA"/>
</dbReference>
<evidence type="ECO:0000313" key="1">
    <source>
        <dbReference type="EMBL" id="AOO83826.1"/>
    </source>
</evidence>
<organism evidence="1 2">
    <name type="scientific">Bosea vaviloviae</name>
    <dbReference type="NCBI Taxonomy" id="1526658"/>
    <lineage>
        <taxon>Bacteria</taxon>
        <taxon>Pseudomonadati</taxon>
        <taxon>Pseudomonadota</taxon>
        <taxon>Alphaproteobacteria</taxon>
        <taxon>Hyphomicrobiales</taxon>
        <taxon>Boseaceae</taxon>
        <taxon>Bosea</taxon>
    </lineage>
</organism>